<sequence length="116" mass="12824">MNADARLRAIKLAHTLVWVFFAGCVLALPFAAWLGAHRLAALLAGAVALEVLVLVFNRLSCPLTALAARYTEDRRANFDIYLPLWLARNNQRIFGSLYFAGLAFALLCWLRDGGGF</sequence>
<dbReference type="EMBL" id="RJVO01000001">
    <property type="protein sequence ID" value="ROH93666.1"/>
    <property type="molecule type" value="Genomic_DNA"/>
</dbReference>
<feature type="transmembrane region" description="Helical" evidence="1">
    <location>
        <begin position="93"/>
        <end position="110"/>
    </location>
</feature>
<evidence type="ECO:0000313" key="2">
    <source>
        <dbReference type="EMBL" id="ROH93666.1"/>
    </source>
</evidence>
<name>A0A3N0VLM1_9GAMM</name>
<comment type="caution">
    <text evidence="2">The sequence shown here is derived from an EMBL/GenBank/DDBJ whole genome shotgun (WGS) entry which is preliminary data.</text>
</comment>
<evidence type="ECO:0000256" key="1">
    <source>
        <dbReference type="SAM" id="Phobius"/>
    </source>
</evidence>
<keyword evidence="3" id="KW-1185">Reference proteome</keyword>
<keyword evidence="1" id="KW-0812">Transmembrane</keyword>
<gene>
    <name evidence="2" type="ORF">ED208_03850</name>
</gene>
<dbReference type="PROSITE" id="PS51257">
    <property type="entry name" value="PROKAR_LIPOPROTEIN"/>
    <property type="match status" value="1"/>
</dbReference>
<evidence type="ECO:0000313" key="3">
    <source>
        <dbReference type="Proteomes" id="UP000282106"/>
    </source>
</evidence>
<feature type="transmembrane region" description="Helical" evidence="1">
    <location>
        <begin position="12"/>
        <end position="33"/>
    </location>
</feature>
<keyword evidence="1" id="KW-0472">Membrane</keyword>
<accession>A0A3N0VLM1</accession>
<feature type="transmembrane region" description="Helical" evidence="1">
    <location>
        <begin position="39"/>
        <end position="59"/>
    </location>
</feature>
<organism evidence="2 3">
    <name type="scientific">Stagnimonas aquatica</name>
    <dbReference type="NCBI Taxonomy" id="2689987"/>
    <lineage>
        <taxon>Bacteria</taxon>
        <taxon>Pseudomonadati</taxon>
        <taxon>Pseudomonadota</taxon>
        <taxon>Gammaproteobacteria</taxon>
        <taxon>Nevskiales</taxon>
        <taxon>Nevskiaceae</taxon>
        <taxon>Stagnimonas</taxon>
    </lineage>
</organism>
<dbReference type="RefSeq" id="WP_123210521.1">
    <property type="nucleotide sequence ID" value="NZ_RJVO01000001.1"/>
</dbReference>
<evidence type="ECO:0008006" key="4">
    <source>
        <dbReference type="Google" id="ProtNLM"/>
    </source>
</evidence>
<proteinExistence type="predicted"/>
<keyword evidence="1" id="KW-1133">Transmembrane helix</keyword>
<dbReference type="InParanoid" id="A0A3N0VLM1"/>
<dbReference type="AlphaFoldDB" id="A0A3N0VLM1"/>
<protein>
    <recommendedName>
        <fullName evidence="4">DUF2784 domain-containing protein</fullName>
    </recommendedName>
</protein>
<reference evidence="2 3" key="1">
    <citation type="submission" date="2018-10" db="EMBL/GenBank/DDBJ databases">
        <authorList>
            <person name="Chen W.-M."/>
        </authorList>
    </citation>
    <scope>NUCLEOTIDE SEQUENCE [LARGE SCALE GENOMIC DNA]</scope>
    <source>
        <strain evidence="2 3">THS-13</strain>
    </source>
</reference>
<dbReference type="Proteomes" id="UP000282106">
    <property type="component" value="Unassembled WGS sequence"/>
</dbReference>